<dbReference type="Pfam" id="PF00534">
    <property type="entry name" value="Glycos_transf_1"/>
    <property type="match status" value="1"/>
</dbReference>
<dbReference type="EMBL" id="CAKMAB010000012">
    <property type="protein sequence ID" value="CAH1056572.1"/>
    <property type="molecule type" value="Genomic_DNA"/>
</dbReference>
<evidence type="ECO:0000313" key="4">
    <source>
        <dbReference type="Proteomes" id="UP000838749"/>
    </source>
</evidence>
<evidence type="ECO:0000259" key="2">
    <source>
        <dbReference type="Pfam" id="PF13439"/>
    </source>
</evidence>
<evidence type="ECO:0008006" key="5">
    <source>
        <dbReference type="Google" id="ProtNLM"/>
    </source>
</evidence>
<dbReference type="Gene3D" id="3.40.50.2000">
    <property type="entry name" value="Glycogen Phosphorylase B"/>
    <property type="match status" value="2"/>
</dbReference>
<dbReference type="Proteomes" id="UP000838749">
    <property type="component" value="Unassembled WGS sequence"/>
</dbReference>
<dbReference type="PANTHER" id="PTHR45947:SF3">
    <property type="entry name" value="SULFOQUINOVOSYL TRANSFERASE SQD2"/>
    <property type="match status" value="1"/>
</dbReference>
<reference evidence="3" key="1">
    <citation type="submission" date="2021-12" db="EMBL/GenBank/DDBJ databases">
        <authorList>
            <person name="Criscuolo A."/>
        </authorList>
    </citation>
    <scope>NUCLEOTIDE SEQUENCE</scope>
    <source>
        <strain evidence="3">CIP111894</strain>
    </source>
</reference>
<keyword evidence="4" id="KW-1185">Reference proteome</keyword>
<proteinExistence type="predicted"/>
<gene>
    <name evidence="3" type="ORF">PAECIP111894_02725</name>
</gene>
<dbReference type="SUPFAM" id="SSF53756">
    <property type="entry name" value="UDP-Glycosyltransferase/glycogen phosphorylase"/>
    <property type="match status" value="1"/>
</dbReference>
<evidence type="ECO:0000259" key="1">
    <source>
        <dbReference type="Pfam" id="PF00534"/>
    </source>
</evidence>
<feature type="domain" description="Glycosyl transferase family 1" evidence="1">
    <location>
        <begin position="224"/>
        <end position="352"/>
    </location>
</feature>
<dbReference type="PANTHER" id="PTHR45947">
    <property type="entry name" value="SULFOQUINOVOSYL TRANSFERASE SQD2"/>
    <property type="match status" value="1"/>
</dbReference>
<dbReference type="InterPro" id="IPR050194">
    <property type="entry name" value="Glycosyltransferase_grp1"/>
</dbReference>
<sequence length="391" mass="44923">MLLKADFVNGVTLKKMLHKTLRMIHMKIAIAHDYLIQMGGAERVVEVFHHMYPDAPIFTTVFNGSRLTDNLKDADIRASWLQKIPGVKTNFKGVLPLYPMAIRDLDFRGFDIVLSSSSAFMKSIQVPKHTFHLCYCHTPMRFAWDYDTYMERQSNSGLFKRLLKVYMQQLKTWDQRTSKNVNQFVANSSVVKTRIQNYYHRDADVIFPPINTSRFTSSSSIGDYYLIVSRLVSYKRIDLAVEAFNRNGLKLYIVGDGPDRKRLEGMAKDNVSFLGRLEDEQVTGLMAQCRAFIFPGEEDFGITPLEANAAGRPVIAYQAGGALDTIIPYVNGVFFEHQEVDDLLKAIYEVESYAWDIDQIMGHARKFDEQAFMIQFKQYVEQAYVNFLKGE</sequence>
<feature type="domain" description="Glycosyltransferase subfamily 4-like N-terminal" evidence="2">
    <location>
        <begin position="38"/>
        <end position="214"/>
    </location>
</feature>
<dbReference type="InterPro" id="IPR001296">
    <property type="entry name" value="Glyco_trans_1"/>
</dbReference>
<accession>A0ABN8FJC4</accession>
<name>A0ABN8FJC4_9BACL</name>
<dbReference type="Pfam" id="PF13439">
    <property type="entry name" value="Glyco_transf_4"/>
    <property type="match status" value="1"/>
</dbReference>
<dbReference type="InterPro" id="IPR028098">
    <property type="entry name" value="Glyco_trans_4-like_N"/>
</dbReference>
<protein>
    <recommendedName>
        <fullName evidence="5">Glycosyl transferase</fullName>
    </recommendedName>
</protein>
<evidence type="ECO:0000313" key="3">
    <source>
        <dbReference type="EMBL" id="CAH1056572.1"/>
    </source>
</evidence>
<organism evidence="3 4">
    <name type="scientific">Paenibacillus pseudetheri</name>
    <dbReference type="NCBI Taxonomy" id="2897682"/>
    <lineage>
        <taxon>Bacteria</taxon>
        <taxon>Bacillati</taxon>
        <taxon>Bacillota</taxon>
        <taxon>Bacilli</taxon>
        <taxon>Bacillales</taxon>
        <taxon>Paenibacillaceae</taxon>
        <taxon>Paenibacillus</taxon>
    </lineage>
</organism>
<comment type="caution">
    <text evidence="3">The sequence shown here is derived from an EMBL/GenBank/DDBJ whole genome shotgun (WGS) entry which is preliminary data.</text>
</comment>